<reference evidence="11" key="1">
    <citation type="journal article" date="2019" name="Int. J. Syst. Evol. Microbiol.">
        <title>The Global Catalogue of Microorganisms (GCM) 10K type strain sequencing project: providing services to taxonomists for standard genome sequencing and annotation.</title>
        <authorList>
            <consortium name="The Broad Institute Genomics Platform"/>
            <consortium name="The Broad Institute Genome Sequencing Center for Infectious Disease"/>
            <person name="Wu L."/>
            <person name="Ma J."/>
        </authorList>
    </citation>
    <scope>NUCLEOTIDE SEQUENCE [LARGE SCALE GENOMIC DNA]</scope>
    <source>
        <strain evidence="11">CGMCC 4.1621</strain>
    </source>
</reference>
<evidence type="ECO:0000256" key="6">
    <source>
        <dbReference type="ARBA" id="ARBA00023239"/>
    </source>
</evidence>
<proteinExistence type="inferred from homology"/>
<evidence type="ECO:0000256" key="2">
    <source>
        <dbReference type="ARBA" id="ARBA00008667"/>
    </source>
</evidence>
<dbReference type="GO" id="GO:0018826">
    <property type="term" value="F:methionine gamma-lyase activity"/>
    <property type="evidence" value="ECO:0007669"/>
    <property type="project" value="UniProtKB-EC"/>
</dbReference>
<evidence type="ECO:0000256" key="3">
    <source>
        <dbReference type="ARBA" id="ARBA00012222"/>
    </source>
</evidence>
<protein>
    <recommendedName>
        <fullName evidence="4">L-methionine gamma-lyase</fullName>
        <ecNumber evidence="3">4.4.1.11</ecNumber>
    </recommendedName>
</protein>
<dbReference type="NCBIfam" id="TIGR01328">
    <property type="entry name" value="met_gam_lyase"/>
    <property type="match status" value="1"/>
</dbReference>
<comment type="cofactor">
    <cofactor evidence="1 8">
        <name>pyridoxal 5'-phosphate</name>
        <dbReference type="ChEBI" id="CHEBI:597326"/>
    </cofactor>
</comment>
<dbReference type="RefSeq" id="WP_204710354.1">
    <property type="nucleotide sequence ID" value="NZ_JBHSZV010000044.1"/>
</dbReference>
<dbReference type="SUPFAM" id="SSF53383">
    <property type="entry name" value="PLP-dependent transferases"/>
    <property type="match status" value="1"/>
</dbReference>
<evidence type="ECO:0000256" key="1">
    <source>
        <dbReference type="ARBA" id="ARBA00001933"/>
    </source>
</evidence>
<dbReference type="InterPro" id="IPR054542">
    <property type="entry name" value="Cys_met_metab_PP"/>
</dbReference>
<keyword evidence="11" id="KW-1185">Reference proteome</keyword>
<dbReference type="EMBL" id="JBHSZV010000044">
    <property type="protein sequence ID" value="MFC7063304.1"/>
    <property type="molecule type" value="Genomic_DNA"/>
</dbReference>
<accession>A0ABW2ESB4</accession>
<dbReference type="InterPro" id="IPR015421">
    <property type="entry name" value="PyrdxlP-dep_Trfase_major"/>
</dbReference>
<evidence type="ECO:0000256" key="8">
    <source>
        <dbReference type="RuleBase" id="RU362118"/>
    </source>
</evidence>
<comment type="catalytic activity">
    <reaction evidence="7">
        <text>L-methionine + H2O = methanethiol + 2-oxobutanoate + NH4(+)</text>
        <dbReference type="Rhea" id="RHEA:23800"/>
        <dbReference type="ChEBI" id="CHEBI:15377"/>
        <dbReference type="ChEBI" id="CHEBI:16007"/>
        <dbReference type="ChEBI" id="CHEBI:16763"/>
        <dbReference type="ChEBI" id="CHEBI:28938"/>
        <dbReference type="ChEBI" id="CHEBI:57844"/>
        <dbReference type="EC" id="4.4.1.11"/>
    </reaction>
</comment>
<gene>
    <name evidence="10" type="primary">megL</name>
    <name evidence="10" type="ORF">ACFQIC_15930</name>
</gene>
<comment type="caution">
    <text evidence="10">The sequence shown here is derived from an EMBL/GenBank/DDBJ whole genome shotgun (WGS) entry which is preliminary data.</text>
</comment>
<feature type="region of interest" description="Disordered" evidence="9">
    <location>
        <begin position="1"/>
        <end position="23"/>
    </location>
</feature>
<comment type="similarity">
    <text evidence="2">Belongs to the trans-sulfuration enzymes family. L-methionine gamma-lyase subfamily.</text>
</comment>
<dbReference type="Gene3D" id="3.90.1150.10">
    <property type="entry name" value="Aspartate Aminotransferase, domain 1"/>
    <property type="match status" value="1"/>
</dbReference>
<dbReference type="Gene3D" id="3.40.640.10">
    <property type="entry name" value="Type I PLP-dependent aspartate aminotransferase-like (Major domain)"/>
    <property type="match status" value="1"/>
</dbReference>
<evidence type="ECO:0000256" key="9">
    <source>
        <dbReference type="SAM" id="MobiDB-lite"/>
    </source>
</evidence>
<dbReference type="PANTHER" id="PTHR11808:SF80">
    <property type="entry name" value="CYSTATHIONINE GAMMA-LYASE"/>
    <property type="match status" value="1"/>
</dbReference>
<dbReference type="Proteomes" id="UP001596410">
    <property type="component" value="Unassembled WGS sequence"/>
</dbReference>
<dbReference type="CDD" id="cd00614">
    <property type="entry name" value="CGS_like"/>
    <property type="match status" value="1"/>
</dbReference>
<dbReference type="InterPro" id="IPR006237">
    <property type="entry name" value="L-Met_gamma_lys"/>
</dbReference>
<dbReference type="Pfam" id="PF01053">
    <property type="entry name" value="Cys_Met_Meta_PP"/>
    <property type="match status" value="1"/>
</dbReference>
<dbReference type="PANTHER" id="PTHR11808">
    <property type="entry name" value="TRANS-SULFURATION ENZYME FAMILY MEMBER"/>
    <property type="match status" value="1"/>
</dbReference>
<dbReference type="PIRSF" id="PIRSF001434">
    <property type="entry name" value="CGS"/>
    <property type="match status" value="1"/>
</dbReference>
<feature type="compositionally biased region" description="Basic and acidic residues" evidence="9">
    <location>
        <begin position="1"/>
        <end position="19"/>
    </location>
</feature>
<keyword evidence="5 8" id="KW-0663">Pyridoxal phosphate</keyword>
<dbReference type="PROSITE" id="PS00868">
    <property type="entry name" value="CYS_MET_METAB_PP"/>
    <property type="match status" value="1"/>
</dbReference>
<evidence type="ECO:0000313" key="11">
    <source>
        <dbReference type="Proteomes" id="UP001596410"/>
    </source>
</evidence>
<evidence type="ECO:0000256" key="4">
    <source>
        <dbReference type="ARBA" id="ARBA00019040"/>
    </source>
</evidence>
<evidence type="ECO:0000256" key="7">
    <source>
        <dbReference type="ARBA" id="ARBA00049180"/>
    </source>
</evidence>
<dbReference type="InterPro" id="IPR015424">
    <property type="entry name" value="PyrdxlP-dep_Trfase"/>
</dbReference>
<evidence type="ECO:0000256" key="5">
    <source>
        <dbReference type="ARBA" id="ARBA00022898"/>
    </source>
</evidence>
<evidence type="ECO:0000313" key="10">
    <source>
        <dbReference type="EMBL" id="MFC7063304.1"/>
    </source>
</evidence>
<dbReference type="InterPro" id="IPR000277">
    <property type="entry name" value="Cys/Met-Metab_PyrdxlP-dep_enz"/>
</dbReference>
<keyword evidence="6 10" id="KW-0456">Lyase</keyword>
<dbReference type="EC" id="4.4.1.11" evidence="3"/>
<dbReference type="InterPro" id="IPR015422">
    <property type="entry name" value="PyrdxlP-dep_Trfase_small"/>
</dbReference>
<sequence length="394" mass="43689">MNYREDTKYIHGGTKDNSHHGSLSTPIFQTSTFSFETAIEGERRFSGEEKGYIYSRLSNPTVNVLEERIAAVEGGERGLAFASGMAAISAVLTSLTKTGDQILCANGIYGCTYGLLELLEEKYGITHDFCDMSSVEKLRSMIKPQTACIFIESPINPTMKVIDIAMVSKVAREYQIPVIVDNTFLSPYLQQPLSLGSDIVVHSATKYLSGHGDVIGGLVVGKKSFIEKLVLRVQKDMGGIMSPFDAWLLIRGMKTLPIRMKRHSSSAEKIVEKLKQHSMVKEVLYPNDLTHPDRTIAQRQMSMGGGIISFRLTGGKEDVMSMMDSLNLVKIAVSLGDAETLIQYPATMTHAVIPESKRIKMGIDDSLLRLSVGLEEWEDIWLDLEQSLNRLTKI</sequence>
<name>A0ABW2ESB4_9BACI</name>
<organism evidence="10 11">
    <name type="scientific">Halobacillus seohaensis</name>
    <dbReference type="NCBI Taxonomy" id="447421"/>
    <lineage>
        <taxon>Bacteria</taxon>
        <taxon>Bacillati</taxon>
        <taxon>Bacillota</taxon>
        <taxon>Bacilli</taxon>
        <taxon>Bacillales</taxon>
        <taxon>Bacillaceae</taxon>
        <taxon>Halobacillus</taxon>
    </lineage>
</organism>